<protein>
    <submittedName>
        <fullName evidence="1">NAC domain-containing protein</fullName>
    </submittedName>
</protein>
<gene>
    <name evidence="1" type="ORF">IHE45_16G046900</name>
</gene>
<keyword evidence="2" id="KW-1185">Reference proteome</keyword>
<reference evidence="2" key="1">
    <citation type="journal article" date="2022" name="Nat. Commun.">
        <title>Chromosome evolution and the genetic basis of agronomically important traits in greater yam.</title>
        <authorList>
            <person name="Bredeson J.V."/>
            <person name="Lyons J.B."/>
            <person name="Oniyinde I.O."/>
            <person name="Okereke N.R."/>
            <person name="Kolade O."/>
            <person name="Nnabue I."/>
            <person name="Nwadili C.O."/>
            <person name="Hribova E."/>
            <person name="Parker M."/>
            <person name="Nwogha J."/>
            <person name="Shu S."/>
            <person name="Carlson J."/>
            <person name="Kariba R."/>
            <person name="Muthemba S."/>
            <person name="Knop K."/>
            <person name="Barton G.J."/>
            <person name="Sherwood A.V."/>
            <person name="Lopez-Montes A."/>
            <person name="Asiedu R."/>
            <person name="Jamnadass R."/>
            <person name="Muchugi A."/>
            <person name="Goodstein D."/>
            <person name="Egesi C.N."/>
            <person name="Featherston J."/>
            <person name="Asfaw A."/>
            <person name="Simpson G.G."/>
            <person name="Dolezel J."/>
            <person name="Hendre P.S."/>
            <person name="Van Deynze A."/>
            <person name="Kumar P.L."/>
            <person name="Obidiegwu J.E."/>
            <person name="Bhattacharjee R."/>
            <person name="Rokhsar D.S."/>
        </authorList>
    </citation>
    <scope>NUCLEOTIDE SEQUENCE [LARGE SCALE GENOMIC DNA]</scope>
    <source>
        <strain evidence="2">cv. TDa95/00328</strain>
    </source>
</reference>
<evidence type="ECO:0000313" key="2">
    <source>
        <dbReference type="Proteomes" id="UP000827976"/>
    </source>
</evidence>
<comment type="caution">
    <text evidence="1">The sequence shown here is derived from an EMBL/GenBank/DDBJ whole genome shotgun (WGS) entry which is preliminary data.</text>
</comment>
<organism evidence="1 2">
    <name type="scientific">Dioscorea alata</name>
    <name type="common">Purple yam</name>
    <dbReference type="NCBI Taxonomy" id="55571"/>
    <lineage>
        <taxon>Eukaryota</taxon>
        <taxon>Viridiplantae</taxon>
        <taxon>Streptophyta</taxon>
        <taxon>Embryophyta</taxon>
        <taxon>Tracheophyta</taxon>
        <taxon>Spermatophyta</taxon>
        <taxon>Magnoliopsida</taxon>
        <taxon>Liliopsida</taxon>
        <taxon>Dioscoreales</taxon>
        <taxon>Dioscoreaceae</taxon>
        <taxon>Dioscorea</taxon>
    </lineage>
</organism>
<dbReference type="Proteomes" id="UP000827976">
    <property type="component" value="Chromosome 16"/>
</dbReference>
<proteinExistence type="predicted"/>
<sequence length="236" mass="27619">MNGANRKIYDHNGLEIGSTIALTYVDHSDGIKKTNWVMHEYRLHPSFFKESHQKNTELVLCDIQESGRVFETKRKYEDHHHTSNKRMRTSILVNECNESEEPRQFDQTPSLVSPFVPFTSDHEQTELMGYSYVSPWSSLDDLEPNFKTNIIETPTTLMEHEPNANDVTFEMVPKEQKSYVGHESLYQESKHEEPQNIDVVTKEEDDKFNMVSSTEEVIREFLIEEHTKMNKKIFDG</sequence>
<accession>A0ACB7UH74</accession>
<evidence type="ECO:0000313" key="1">
    <source>
        <dbReference type="EMBL" id="KAH7659687.1"/>
    </source>
</evidence>
<name>A0ACB7UH74_DIOAL</name>
<dbReference type="EMBL" id="CM037026">
    <property type="protein sequence ID" value="KAH7659687.1"/>
    <property type="molecule type" value="Genomic_DNA"/>
</dbReference>